<sequence length="161" mass="18338">MWPVIILKKSDLSALLDFLWLDNHSNLLFFGPPGLGKTHLSIAIGLKAIQAGYTVCFERVATLIKLLKMVDIQRKAAFRVNRILKADLIIIDEIGYTPIERKEANLFFNLISELYEKASVIITSNKRFDEWAEMMGDEVMTVAMLDRLLHHSKIFNLSGES</sequence>
<dbReference type="PANTHER" id="PTHR30050">
    <property type="entry name" value="CHROMOSOMAL REPLICATION INITIATOR PROTEIN DNAA"/>
    <property type="match status" value="1"/>
</dbReference>
<dbReference type="InterPro" id="IPR027417">
    <property type="entry name" value="P-loop_NTPase"/>
</dbReference>
<accession>X1V3I6</accession>
<dbReference type="SUPFAM" id="SSF52540">
    <property type="entry name" value="P-loop containing nucleoside triphosphate hydrolases"/>
    <property type="match status" value="1"/>
</dbReference>
<dbReference type="SMART" id="SM00382">
    <property type="entry name" value="AAA"/>
    <property type="match status" value="1"/>
</dbReference>
<dbReference type="EMBL" id="BARW01037369">
    <property type="protein sequence ID" value="GAJ24259.1"/>
    <property type="molecule type" value="Genomic_DNA"/>
</dbReference>
<feature type="domain" description="AAA+ ATPase" evidence="1">
    <location>
        <begin position="23"/>
        <end position="155"/>
    </location>
</feature>
<evidence type="ECO:0000259" key="1">
    <source>
        <dbReference type="SMART" id="SM00382"/>
    </source>
</evidence>
<reference evidence="2" key="1">
    <citation type="journal article" date="2014" name="Front. Microbiol.">
        <title>High frequency of phylogenetically diverse reductive dehalogenase-homologous genes in deep subseafloor sedimentary metagenomes.</title>
        <authorList>
            <person name="Kawai M."/>
            <person name="Futagami T."/>
            <person name="Toyoda A."/>
            <person name="Takaki Y."/>
            <person name="Nishi S."/>
            <person name="Hori S."/>
            <person name="Arai W."/>
            <person name="Tsubouchi T."/>
            <person name="Morono Y."/>
            <person name="Uchiyama I."/>
            <person name="Ito T."/>
            <person name="Fujiyama A."/>
            <person name="Inagaki F."/>
            <person name="Takami H."/>
        </authorList>
    </citation>
    <scope>NUCLEOTIDE SEQUENCE</scope>
    <source>
        <strain evidence="2">Expedition CK06-06</strain>
    </source>
</reference>
<proteinExistence type="predicted"/>
<organism evidence="2">
    <name type="scientific">marine sediment metagenome</name>
    <dbReference type="NCBI Taxonomy" id="412755"/>
    <lineage>
        <taxon>unclassified sequences</taxon>
        <taxon>metagenomes</taxon>
        <taxon>ecological metagenomes</taxon>
    </lineage>
</organism>
<dbReference type="GO" id="GO:0005524">
    <property type="term" value="F:ATP binding"/>
    <property type="evidence" value="ECO:0007669"/>
    <property type="project" value="InterPro"/>
</dbReference>
<comment type="caution">
    <text evidence="2">The sequence shown here is derived from an EMBL/GenBank/DDBJ whole genome shotgun (WGS) entry which is preliminary data.</text>
</comment>
<dbReference type="Gene3D" id="3.40.50.300">
    <property type="entry name" value="P-loop containing nucleotide triphosphate hydrolases"/>
    <property type="match status" value="1"/>
</dbReference>
<dbReference type="PANTHER" id="PTHR30050:SF4">
    <property type="entry name" value="ATP-BINDING PROTEIN RV3427C IN INSERTION SEQUENCE-RELATED"/>
    <property type="match status" value="1"/>
</dbReference>
<dbReference type="InterPro" id="IPR003593">
    <property type="entry name" value="AAA+_ATPase"/>
</dbReference>
<name>X1V3I6_9ZZZZ</name>
<dbReference type="InterPro" id="IPR002611">
    <property type="entry name" value="IstB_ATP-bd"/>
</dbReference>
<dbReference type="AlphaFoldDB" id="X1V3I6"/>
<feature type="non-terminal residue" evidence="2">
    <location>
        <position position="161"/>
    </location>
</feature>
<protein>
    <recommendedName>
        <fullName evidence="1">AAA+ ATPase domain-containing protein</fullName>
    </recommendedName>
</protein>
<evidence type="ECO:0000313" key="2">
    <source>
        <dbReference type="EMBL" id="GAJ24259.1"/>
    </source>
</evidence>
<dbReference type="GO" id="GO:0006260">
    <property type="term" value="P:DNA replication"/>
    <property type="evidence" value="ECO:0007669"/>
    <property type="project" value="TreeGrafter"/>
</dbReference>
<dbReference type="Pfam" id="PF01695">
    <property type="entry name" value="IstB_IS21"/>
    <property type="match status" value="1"/>
</dbReference>
<dbReference type="CDD" id="cd00009">
    <property type="entry name" value="AAA"/>
    <property type="match status" value="1"/>
</dbReference>
<gene>
    <name evidence="2" type="ORF">S12H4_57716</name>
</gene>